<comment type="caution">
    <text evidence="2">The sequence shown here is derived from an EMBL/GenBank/DDBJ whole genome shotgun (WGS) entry which is preliminary data.</text>
</comment>
<gene>
    <name evidence="2" type="ORF">Taro_008386</name>
</gene>
<accession>A0A843TTK8</accession>
<feature type="transmembrane region" description="Helical" evidence="1">
    <location>
        <begin position="181"/>
        <end position="201"/>
    </location>
</feature>
<dbReference type="AlphaFoldDB" id="A0A843TTK8"/>
<keyword evidence="1" id="KW-0812">Transmembrane</keyword>
<sequence length="679" mass="73137">MDHLSIRNILDWARDSLSRPLGESLLVGLESVPAVGAVISCGESFLLSCVVSATGETVLHLVWFWCLWWHHVVMLEWFVFILSGAWVHYVVPWVAPGVRVGTVCCAVCPDRSPIGGTPGIGLGLCSGFPLSLGSEGVSFWYPISVWVPRGRRVVLDLCSCFDSRAIWRRLGMLGLANLKRLPWFCLCACACGALGLVFLWLHSCCVSLSDHEDDLVFLVGLVRAAPVELSTSVGVLCAVVVHPHVSVTSDVPDATVIHVATALRGRATCLVVAASLAGRILIAVWTAVALWWGSPFPSFSGVGAWWSGRRLVCGAGASSWSEEVADECREGLICGFGSSKPVGILVPFPIWVIGSPLACLHAFIAFLMLPSPVAHCDIRGGVAPVRRDLIAARLAVAIRVESQPSFPSRQGSCRDALPCRDLALVTVALPVVMGSRRVRSVRQDLVCLGCFRGCGWRVGMCPRAGLPLGPFGGERGRVWDAEVVVELFRCGPASPSHCLALHWFRSRVGRLGVGLQLGRAAVVDSCSCSDSLASLYRGGCRQESVASELESPECCFCNPFLGAVHGGTRGCSSLILWRVRGPGWFWLWALSLVKVLGSHGCGETFLLTWFLGVSRGGTWLFLPDLVEFASAFVGVPAALADPWVAARPLGSLAEGFGRSGRYKYVLHEFMRSVDVYELQ</sequence>
<keyword evidence="1" id="KW-0472">Membrane</keyword>
<protein>
    <submittedName>
        <fullName evidence="2">Uncharacterized protein</fullName>
    </submittedName>
</protein>
<proteinExistence type="predicted"/>
<dbReference type="Proteomes" id="UP000652761">
    <property type="component" value="Unassembled WGS sequence"/>
</dbReference>
<reference evidence="2" key="1">
    <citation type="submission" date="2017-07" db="EMBL/GenBank/DDBJ databases">
        <title>Taro Niue Genome Assembly and Annotation.</title>
        <authorList>
            <person name="Atibalentja N."/>
            <person name="Keating K."/>
            <person name="Fields C.J."/>
        </authorList>
    </citation>
    <scope>NUCLEOTIDE SEQUENCE</scope>
    <source>
        <strain evidence="2">Niue_2</strain>
        <tissue evidence="2">Leaf</tissue>
    </source>
</reference>
<feature type="transmembrane region" description="Helical" evidence="1">
    <location>
        <begin position="348"/>
        <end position="369"/>
    </location>
</feature>
<name>A0A843TTK8_COLES</name>
<evidence type="ECO:0000313" key="2">
    <source>
        <dbReference type="EMBL" id="MQL76012.1"/>
    </source>
</evidence>
<dbReference type="EMBL" id="NMUH01000275">
    <property type="protein sequence ID" value="MQL76012.1"/>
    <property type="molecule type" value="Genomic_DNA"/>
</dbReference>
<keyword evidence="3" id="KW-1185">Reference proteome</keyword>
<organism evidence="2 3">
    <name type="scientific">Colocasia esculenta</name>
    <name type="common">Wild taro</name>
    <name type="synonym">Arum esculentum</name>
    <dbReference type="NCBI Taxonomy" id="4460"/>
    <lineage>
        <taxon>Eukaryota</taxon>
        <taxon>Viridiplantae</taxon>
        <taxon>Streptophyta</taxon>
        <taxon>Embryophyta</taxon>
        <taxon>Tracheophyta</taxon>
        <taxon>Spermatophyta</taxon>
        <taxon>Magnoliopsida</taxon>
        <taxon>Liliopsida</taxon>
        <taxon>Araceae</taxon>
        <taxon>Aroideae</taxon>
        <taxon>Colocasieae</taxon>
        <taxon>Colocasia</taxon>
    </lineage>
</organism>
<feature type="transmembrane region" description="Helical" evidence="1">
    <location>
        <begin position="270"/>
        <end position="292"/>
    </location>
</feature>
<evidence type="ECO:0000313" key="3">
    <source>
        <dbReference type="Proteomes" id="UP000652761"/>
    </source>
</evidence>
<keyword evidence="1" id="KW-1133">Transmembrane helix</keyword>
<evidence type="ECO:0000256" key="1">
    <source>
        <dbReference type="SAM" id="Phobius"/>
    </source>
</evidence>